<keyword evidence="10" id="KW-1185">Reference proteome</keyword>
<dbReference type="SUPFAM" id="SSF47384">
    <property type="entry name" value="Homodimeric domain of signal transducing histidine kinase"/>
    <property type="match status" value="1"/>
</dbReference>
<gene>
    <name evidence="9" type="ORF">EI42_05265</name>
</gene>
<dbReference type="Proteomes" id="UP000248806">
    <property type="component" value="Unassembled WGS sequence"/>
</dbReference>
<dbReference type="InterPro" id="IPR036097">
    <property type="entry name" value="HisK_dim/P_sf"/>
</dbReference>
<dbReference type="InterPro" id="IPR003661">
    <property type="entry name" value="HisK_dim/P_dom"/>
</dbReference>
<reference evidence="9 10" key="1">
    <citation type="submission" date="2018-06" db="EMBL/GenBank/DDBJ databases">
        <title>Genomic Encyclopedia of Archaeal and Bacterial Type Strains, Phase II (KMG-II): from individual species to whole genera.</title>
        <authorList>
            <person name="Goeker M."/>
        </authorList>
    </citation>
    <scope>NUCLEOTIDE SEQUENCE [LARGE SCALE GENOMIC DNA]</scope>
    <source>
        <strain evidence="9 10">ATCC BAA-1881</strain>
    </source>
</reference>
<keyword evidence="3" id="KW-0597">Phosphoprotein</keyword>
<dbReference type="EMBL" id="QKUF01000029">
    <property type="protein sequence ID" value="PZW22919.1"/>
    <property type="molecule type" value="Genomic_DNA"/>
</dbReference>
<dbReference type="FunFam" id="1.10.287.130:FF:000001">
    <property type="entry name" value="Two-component sensor histidine kinase"/>
    <property type="match status" value="1"/>
</dbReference>
<keyword evidence="6" id="KW-0902">Two-component regulatory system</keyword>
<dbReference type="EC" id="2.7.13.3" evidence="2"/>
<dbReference type="FunFam" id="3.30.565.10:FF:000006">
    <property type="entry name" value="Sensor histidine kinase WalK"/>
    <property type="match status" value="1"/>
</dbReference>
<evidence type="ECO:0000256" key="4">
    <source>
        <dbReference type="ARBA" id="ARBA00022679"/>
    </source>
</evidence>
<dbReference type="Gene3D" id="1.10.287.130">
    <property type="match status" value="1"/>
</dbReference>
<dbReference type="InterPro" id="IPR036890">
    <property type="entry name" value="HATPase_C_sf"/>
</dbReference>
<keyword evidence="5 9" id="KW-0418">Kinase</keyword>
<dbReference type="PRINTS" id="PR00344">
    <property type="entry name" value="BCTRLSENSOR"/>
</dbReference>
<evidence type="ECO:0000313" key="10">
    <source>
        <dbReference type="Proteomes" id="UP000248806"/>
    </source>
</evidence>
<evidence type="ECO:0000256" key="1">
    <source>
        <dbReference type="ARBA" id="ARBA00000085"/>
    </source>
</evidence>
<proteinExistence type="predicted"/>
<dbReference type="PANTHER" id="PTHR43711:SF1">
    <property type="entry name" value="HISTIDINE KINASE 1"/>
    <property type="match status" value="1"/>
</dbReference>
<dbReference type="OrthoDB" id="9813151at2"/>
<evidence type="ECO:0000256" key="6">
    <source>
        <dbReference type="ARBA" id="ARBA00023012"/>
    </source>
</evidence>
<dbReference type="SUPFAM" id="SSF55874">
    <property type="entry name" value="ATPase domain of HSP90 chaperone/DNA topoisomerase II/histidine kinase"/>
    <property type="match status" value="1"/>
</dbReference>
<dbReference type="PROSITE" id="PS50109">
    <property type="entry name" value="HIS_KIN"/>
    <property type="match status" value="1"/>
</dbReference>
<comment type="catalytic activity">
    <reaction evidence="1">
        <text>ATP + protein L-histidine = ADP + protein N-phospho-L-histidine.</text>
        <dbReference type="EC" id="2.7.13.3"/>
    </reaction>
</comment>
<dbReference type="AlphaFoldDB" id="A0A326TZJ1"/>
<evidence type="ECO:0000256" key="3">
    <source>
        <dbReference type="ARBA" id="ARBA00022553"/>
    </source>
</evidence>
<dbReference type="SMART" id="SM00388">
    <property type="entry name" value="HisKA"/>
    <property type="match status" value="1"/>
</dbReference>
<dbReference type="InterPro" id="IPR050736">
    <property type="entry name" value="Sensor_HK_Regulatory"/>
</dbReference>
<evidence type="ECO:0000259" key="8">
    <source>
        <dbReference type="PROSITE" id="PS50109"/>
    </source>
</evidence>
<dbReference type="RefSeq" id="WP_111325535.1">
    <property type="nucleotide sequence ID" value="NZ_QKUF01000029.1"/>
</dbReference>
<dbReference type="CDD" id="cd00082">
    <property type="entry name" value="HisKA"/>
    <property type="match status" value="1"/>
</dbReference>
<organism evidence="9 10">
    <name type="scientific">Thermosporothrix hazakensis</name>
    <dbReference type="NCBI Taxonomy" id="644383"/>
    <lineage>
        <taxon>Bacteria</taxon>
        <taxon>Bacillati</taxon>
        <taxon>Chloroflexota</taxon>
        <taxon>Ktedonobacteria</taxon>
        <taxon>Ktedonobacterales</taxon>
        <taxon>Thermosporotrichaceae</taxon>
        <taxon>Thermosporothrix</taxon>
    </lineage>
</organism>
<dbReference type="PANTHER" id="PTHR43711">
    <property type="entry name" value="TWO-COMPONENT HISTIDINE KINASE"/>
    <property type="match status" value="1"/>
</dbReference>
<dbReference type="Pfam" id="PF02518">
    <property type="entry name" value="HATPase_c"/>
    <property type="match status" value="1"/>
</dbReference>
<dbReference type="SMART" id="SM00387">
    <property type="entry name" value="HATPase_c"/>
    <property type="match status" value="1"/>
</dbReference>
<dbReference type="Pfam" id="PF00512">
    <property type="entry name" value="HisKA"/>
    <property type="match status" value="1"/>
</dbReference>
<evidence type="ECO:0000256" key="2">
    <source>
        <dbReference type="ARBA" id="ARBA00012438"/>
    </source>
</evidence>
<protein>
    <recommendedName>
        <fullName evidence="2">histidine kinase</fullName>
        <ecNumber evidence="2">2.7.13.3</ecNumber>
    </recommendedName>
</protein>
<comment type="caution">
    <text evidence="9">The sequence shown here is derived from an EMBL/GenBank/DDBJ whole genome shotgun (WGS) entry which is preliminary data.</text>
</comment>
<dbReference type="InterPro" id="IPR004358">
    <property type="entry name" value="Sig_transdc_His_kin-like_C"/>
</dbReference>
<dbReference type="InterPro" id="IPR003594">
    <property type="entry name" value="HATPase_dom"/>
</dbReference>
<feature type="domain" description="Histidine kinase" evidence="8">
    <location>
        <begin position="141"/>
        <end position="367"/>
    </location>
</feature>
<dbReference type="CDD" id="cd00075">
    <property type="entry name" value="HATPase"/>
    <property type="match status" value="1"/>
</dbReference>
<sequence length="375" mass="42087">MVIRLVNSTRINYRQMFLHLLESLPLAAFVVDRSLSIRYANQPALHFCSLTRLPERACLSSLLKEPAVLDLVQEGIEKSAPVRELLEPQGENISWKVAVTPMVHAAGVPSEKTPYQFFLLTIEDISEVRRLERAQRDFLTNISHELRTPLTSVRLLTETLEDVIDTDPERAQEFVEKIETEIHYLSSLVAEILELSRLESGQVPMMIEPLEAEQLVREVMARMLPLAQRHRVRLLTEITDGHTLVAADSKLITRVLFNLVHNAIKFTPSGGKIVLGTHPLAEQHMQRFFVRDTGVGIREEELPRVFERFYKADRARSKANYMGPGGGGTGLGLAIARQVVEAHGGRIFAESKVEKGSTFSFTLPVVHDAGSNALK</sequence>
<dbReference type="GO" id="GO:0000155">
    <property type="term" value="F:phosphorelay sensor kinase activity"/>
    <property type="evidence" value="ECO:0007669"/>
    <property type="project" value="InterPro"/>
</dbReference>
<dbReference type="Gene3D" id="3.30.450.20">
    <property type="entry name" value="PAS domain"/>
    <property type="match status" value="1"/>
</dbReference>
<evidence type="ECO:0000313" key="9">
    <source>
        <dbReference type="EMBL" id="PZW22919.1"/>
    </source>
</evidence>
<name>A0A326TZJ1_THEHA</name>
<evidence type="ECO:0000256" key="5">
    <source>
        <dbReference type="ARBA" id="ARBA00022777"/>
    </source>
</evidence>
<accession>A0A326TZJ1</accession>
<dbReference type="Gene3D" id="3.30.565.10">
    <property type="entry name" value="Histidine kinase-like ATPase, C-terminal domain"/>
    <property type="match status" value="1"/>
</dbReference>
<evidence type="ECO:0000256" key="7">
    <source>
        <dbReference type="ARBA" id="ARBA00023136"/>
    </source>
</evidence>
<dbReference type="InterPro" id="IPR005467">
    <property type="entry name" value="His_kinase_dom"/>
</dbReference>
<keyword evidence="7" id="KW-0472">Membrane</keyword>
<keyword evidence="4" id="KW-0808">Transferase</keyword>